<dbReference type="EMBL" id="BARS01032873">
    <property type="protein sequence ID" value="GAG19448.1"/>
    <property type="molecule type" value="Genomic_DNA"/>
</dbReference>
<feature type="domain" description="RNA polymerase sigma-70" evidence="1">
    <location>
        <begin position="63"/>
        <end position="89"/>
    </location>
</feature>
<dbReference type="Gene3D" id="1.10.10.10">
    <property type="entry name" value="Winged helix-like DNA-binding domain superfamily/Winged helix DNA-binding domain"/>
    <property type="match status" value="1"/>
</dbReference>
<dbReference type="InterPro" id="IPR000943">
    <property type="entry name" value="RNA_pol_sigma70"/>
</dbReference>
<evidence type="ECO:0000259" key="1">
    <source>
        <dbReference type="PROSITE" id="PS00716"/>
    </source>
</evidence>
<reference evidence="2" key="1">
    <citation type="journal article" date="2014" name="Front. Microbiol.">
        <title>High frequency of phylogenetically diverse reductive dehalogenase-homologous genes in deep subseafloor sedimentary metagenomes.</title>
        <authorList>
            <person name="Kawai M."/>
            <person name="Futagami T."/>
            <person name="Toyoda A."/>
            <person name="Takaki Y."/>
            <person name="Nishi S."/>
            <person name="Hori S."/>
            <person name="Arai W."/>
            <person name="Tsubouchi T."/>
            <person name="Morono Y."/>
            <person name="Uchiyama I."/>
            <person name="Ito T."/>
            <person name="Fujiyama A."/>
            <person name="Inagaki F."/>
            <person name="Takami H."/>
        </authorList>
    </citation>
    <scope>NUCLEOTIDE SEQUENCE</scope>
    <source>
        <strain evidence="2">Expedition CK06-06</strain>
    </source>
</reference>
<dbReference type="PANTHER" id="PTHR30603:SF60">
    <property type="entry name" value="RNA POLYMERASE SIGMA FACTOR RPOD"/>
    <property type="match status" value="1"/>
</dbReference>
<dbReference type="PROSITE" id="PS00716">
    <property type="entry name" value="SIGMA70_2"/>
    <property type="match status" value="1"/>
</dbReference>
<dbReference type="AlphaFoldDB" id="X0W4C5"/>
<dbReference type="InterPro" id="IPR050239">
    <property type="entry name" value="Sigma-70_RNA_pol_init_factors"/>
</dbReference>
<evidence type="ECO:0000313" key="2">
    <source>
        <dbReference type="EMBL" id="GAG19448.1"/>
    </source>
</evidence>
<proteinExistence type="predicted"/>
<dbReference type="NCBIfam" id="TIGR02937">
    <property type="entry name" value="sigma70-ECF"/>
    <property type="match status" value="1"/>
</dbReference>
<dbReference type="SUPFAM" id="SSF88659">
    <property type="entry name" value="Sigma3 and sigma4 domains of RNA polymerase sigma factors"/>
    <property type="match status" value="1"/>
</dbReference>
<dbReference type="PRINTS" id="PR00046">
    <property type="entry name" value="SIGMA70FCT"/>
</dbReference>
<dbReference type="InterPro" id="IPR036388">
    <property type="entry name" value="WH-like_DNA-bd_sf"/>
</dbReference>
<comment type="caution">
    <text evidence="2">The sequence shown here is derived from an EMBL/GenBank/DDBJ whole genome shotgun (WGS) entry which is preliminary data.</text>
</comment>
<dbReference type="GO" id="GO:0003700">
    <property type="term" value="F:DNA-binding transcription factor activity"/>
    <property type="evidence" value="ECO:0007669"/>
    <property type="project" value="InterPro"/>
</dbReference>
<dbReference type="PANTHER" id="PTHR30603">
    <property type="entry name" value="RNA POLYMERASE SIGMA FACTOR RPO"/>
    <property type="match status" value="1"/>
</dbReference>
<name>X0W4C5_9ZZZZ</name>
<sequence length="103" mass="11316">TRYVTGQDELLSAAADRSAAPPSDSDRKRIRELIAAGLSELTKREREIVSSHFGLGGTNSSVTLEQLGQRFGVTKERIRQIEQRALARLREVLAPTLVEALAD</sequence>
<dbReference type="InterPro" id="IPR007630">
    <property type="entry name" value="RNA_pol_sigma70_r4"/>
</dbReference>
<dbReference type="InterPro" id="IPR013324">
    <property type="entry name" value="RNA_pol_sigma_r3/r4-like"/>
</dbReference>
<dbReference type="GO" id="GO:0006352">
    <property type="term" value="P:DNA-templated transcription initiation"/>
    <property type="evidence" value="ECO:0007669"/>
    <property type="project" value="InterPro"/>
</dbReference>
<dbReference type="InterPro" id="IPR014284">
    <property type="entry name" value="RNA_pol_sigma-70_dom"/>
</dbReference>
<gene>
    <name evidence="2" type="ORF">S01H1_50975</name>
</gene>
<feature type="non-terminal residue" evidence="2">
    <location>
        <position position="1"/>
    </location>
</feature>
<dbReference type="Pfam" id="PF04545">
    <property type="entry name" value="Sigma70_r4"/>
    <property type="match status" value="1"/>
</dbReference>
<protein>
    <recommendedName>
        <fullName evidence="1">RNA polymerase sigma-70 domain-containing protein</fullName>
    </recommendedName>
</protein>
<organism evidence="2">
    <name type="scientific">marine sediment metagenome</name>
    <dbReference type="NCBI Taxonomy" id="412755"/>
    <lineage>
        <taxon>unclassified sequences</taxon>
        <taxon>metagenomes</taxon>
        <taxon>ecological metagenomes</taxon>
    </lineage>
</organism>
<dbReference type="CDD" id="cd06171">
    <property type="entry name" value="Sigma70_r4"/>
    <property type="match status" value="1"/>
</dbReference>
<accession>X0W4C5</accession>